<evidence type="ECO:0000256" key="3">
    <source>
        <dbReference type="ARBA" id="ARBA00007487"/>
    </source>
</evidence>
<keyword evidence="6" id="KW-0963">Cytoplasm</keyword>
<dbReference type="NCBIfam" id="TIGR00636">
    <property type="entry name" value="PduO_Nterm"/>
    <property type="match status" value="1"/>
</dbReference>
<dbReference type="InterPro" id="IPR029499">
    <property type="entry name" value="PduO-typ"/>
</dbReference>
<comment type="similarity">
    <text evidence="3 15">Belongs to the Cob(I)alamin adenosyltransferase family.</text>
</comment>
<dbReference type="FunFam" id="1.20.1200.10:FF:000003">
    <property type="entry name" value="ATP:cob(I)alamin adenosyltransferase"/>
    <property type="match status" value="1"/>
</dbReference>
<evidence type="ECO:0000256" key="12">
    <source>
        <dbReference type="ARBA" id="ARBA00033354"/>
    </source>
</evidence>
<dbReference type="InterPro" id="IPR036451">
    <property type="entry name" value="CblAdoTrfase-like_sf"/>
</dbReference>
<name>A0AAU7CR55_9BACT</name>
<protein>
    <recommendedName>
        <fullName evidence="5 15">Corrinoid adenosyltransferase</fullName>
        <ecNumber evidence="4 15">2.5.1.17</ecNumber>
    </recommendedName>
    <alternativeName>
        <fullName evidence="10 15">Cob(II)alamin adenosyltransferase</fullName>
    </alternativeName>
    <alternativeName>
        <fullName evidence="12 15">Cob(II)yrinic acid a,c-diamide adenosyltransferase</fullName>
    </alternativeName>
    <alternativeName>
        <fullName evidence="11 15">Cobinamide/cobalamin adenosyltransferase</fullName>
    </alternativeName>
</protein>
<dbReference type="GO" id="GO:0008817">
    <property type="term" value="F:corrinoid adenosyltransferase activity"/>
    <property type="evidence" value="ECO:0007669"/>
    <property type="project" value="UniProtKB-UniRule"/>
</dbReference>
<evidence type="ECO:0000256" key="11">
    <source>
        <dbReference type="ARBA" id="ARBA00033334"/>
    </source>
</evidence>
<evidence type="ECO:0000259" key="16">
    <source>
        <dbReference type="Pfam" id="PF01923"/>
    </source>
</evidence>
<dbReference type="SUPFAM" id="SSF89028">
    <property type="entry name" value="Cobalamin adenosyltransferase-like"/>
    <property type="match status" value="1"/>
</dbReference>
<keyword evidence="15" id="KW-0169">Cobalamin biosynthesis</keyword>
<evidence type="ECO:0000256" key="13">
    <source>
        <dbReference type="ARBA" id="ARBA00048555"/>
    </source>
</evidence>
<evidence type="ECO:0000256" key="4">
    <source>
        <dbReference type="ARBA" id="ARBA00012454"/>
    </source>
</evidence>
<comment type="catalytic activity">
    <reaction evidence="13 15">
        <text>2 cob(II)yrinate a,c diamide + reduced [electron-transfer flavoprotein] + 2 ATP = 2 adenosylcob(III)yrinate a,c-diamide + 2 triphosphate + oxidized [electron-transfer flavoprotein] + 3 H(+)</text>
        <dbReference type="Rhea" id="RHEA:11528"/>
        <dbReference type="Rhea" id="RHEA-COMP:10685"/>
        <dbReference type="Rhea" id="RHEA-COMP:10686"/>
        <dbReference type="ChEBI" id="CHEBI:15378"/>
        <dbReference type="ChEBI" id="CHEBI:18036"/>
        <dbReference type="ChEBI" id="CHEBI:30616"/>
        <dbReference type="ChEBI" id="CHEBI:57692"/>
        <dbReference type="ChEBI" id="CHEBI:58307"/>
        <dbReference type="ChEBI" id="CHEBI:58503"/>
        <dbReference type="ChEBI" id="CHEBI:58537"/>
        <dbReference type="EC" id="2.5.1.17"/>
    </reaction>
</comment>
<evidence type="ECO:0000256" key="8">
    <source>
        <dbReference type="ARBA" id="ARBA00022741"/>
    </source>
</evidence>
<dbReference type="EMBL" id="CP155447">
    <property type="protein sequence ID" value="XBH07494.1"/>
    <property type="molecule type" value="Genomic_DNA"/>
</dbReference>
<comment type="subcellular location">
    <subcellularLocation>
        <location evidence="1">Cytoplasm</location>
    </subcellularLocation>
</comment>
<evidence type="ECO:0000256" key="9">
    <source>
        <dbReference type="ARBA" id="ARBA00022840"/>
    </source>
</evidence>
<dbReference type="Pfam" id="PF01923">
    <property type="entry name" value="Cob_adeno_trans"/>
    <property type="match status" value="1"/>
</dbReference>
<dbReference type="InterPro" id="IPR016030">
    <property type="entry name" value="CblAdoTrfase-like"/>
</dbReference>
<dbReference type="Gene3D" id="1.20.1200.10">
    <property type="entry name" value="Cobalamin adenosyltransferase-like"/>
    <property type="match status" value="1"/>
</dbReference>
<dbReference type="GO" id="GO:0009236">
    <property type="term" value="P:cobalamin biosynthetic process"/>
    <property type="evidence" value="ECO:0007669"/>
    <property type="project" value="UniProtKB-UniRule"/>
</dbReference>
<evidence type="ECO:0000256" key="15">
    <source>
        <dbReference type="RuleBase" id="RU366026"/>
    </source>
</evidence>
<accession>A0AAU7CR55</accession>
<dbReference type="RefSeq" id="WP_406700331.1">
    <property type="nucleotide sequence ID" value="NZ_CP155447.1"/>
</dbReference>
<evidence type="ECO:0000256" key="2">
    <source>
        <dbReference type="ARBA" id="ARBA00005121"/>
    </source>
</evidence>
<reference evidence="17" key="1">
    <citation type="submission" date="2024-05" db="EMBL/GenBank/DDBJ databases">
        <title>Planctomycetes of the genus Singulisphaera possess chitinolytic capabilities.</title>
        <authorList>
            <person name="Ivanova A."/>
        </authorList>
    </citation>
    <scope>NUCLEOTIDE SEQUENCE</scope>
    <source>
        <strain evidence="17">Ch08T</strain>
    </source>
</reference>
<keyword evidence="9 15" id="KW-0067">ATP-binding</keyword>
<dbReference type="AlphaFoldDB" id="A0AAU7CR55"/>
<sequence length="182" mass="19507">MKIYTKTGDDGRTGVLGSGRLFKDDLRIEAYGTIDELNAALGVARAVGLDEAADSLVGRLQNDLFLLGSALADPNPTGPYHSVIKDEHATALEQLIDALETEVAPLTQFILPGGAAPAAQIHLARTICRRAERRVIALARHPGEDVPGALIIYLNRLSDLLFVLARVVNHRAGVAEIVWRGA</sequence>
<proteinExistence type="inferred from homology"/>
<comment type="catalytic activity">
    <reaction evidence="14 15">
        <text>2 cob(II)alamin + reduced [electron-transfer flavoprotein] + 2 ATP = 2 adenosylcob(III)alamin + 2 triphosphate + oxidized [electron-transfer flavoprotein] + 3 H(+)</text>
        <dbReference type="Rhea" id="RHEA:28671"/>
        <dbReference type="Rhea" id="RHEA-COMP:10685"/>
        <dbReference type="Rhea" id="RHEA-COMP:10686"/>
        <dbReference type="ChEBI" id="CHEBI:15378"/>
        <dbReference type="ChEBI" id="CHEBI:16304"/>
        <dbReference type="ChEBI" id="CHEBI:18036"/>
        <dbReference type="ChEBI" id="CHEBI:18408"/>
        <dbReference type="ChEBI" id="CHEBI:30616"/>
        <dbReference type="ChEBI" id="CHEBI:57692"/>
        <dbReference type="ChEBI" id="CHEBI:58307"/>
        <dbReference type="EC" id="2.5.1.17"/>
    </reaction>
</comment>
<evidence type="ECO:0000313" key="17">
    <source>
        <dbReference type="EMBL" id="XBH07494.1"/>
    </source>
</evidence>
<organism evidence="17">
    <name type="scientific">Singulisphaera sp. Ch08</name>
    <dbReference type="NCBI Taxonomy" id="3120278"/>
    <lineage>
        <taxon>Bacteria</taxon>
        <taxon>Pseudomonadati</taxon>
        <taxon>Planctomycetota</taxon>
        <taxon>Planctomycetia</taxon>
        <taxon>Isosphaerales</taxon>
        <taxon>Isosphaeraceae</taxon>
        <taxon>Singulisphaera</taxon>
    </lineage>
</organism>
<dbReference type="EC" id="2.5.1.17" evidence="4 15"/>
<keyword evidence="8 15" id="KW-0547">Nucleotide-binding</keyword>
<dbReference type="PANTHER" id="PTHR12213:SF0">
    <property type="entry name" value="CORRINOID ADENOSYLTRANSFERASE MMAB"/>
    <property type="match status" value="1"/>
</dbReference>
<dbReference type="PANTHER" id="PTHR12213">
    <property type="entry name" value="CORRINOID ADENOSYLTRANSFERASE"/>
    <property type="match status" value="1"/>
</dbReference>
<comment type="pathway">
    <text evidence="2 15">Cofactor biosynthesis; adenosylcobalamin biosynthesis; adenosylcobalamin from cob(II)yrinate a,c-diamide: step 2/7.</text>
</comment>
<dbReference type="GO" id="GO:0005524">
    <property type="term" value="F:ATP binding"/>
    <property type="evidence" value="ECO:0007669"/>
    <property type="project" value="UniProtKB-UniRule"/>
</dbReference>
<evidence type="ECO:0000256" key="1">
    <source>
        <dbReference type="ARBA" id="ARBA00004496"/>
    </source>
</evidence>
<keyword evidence="7 15" id="KW-0808">Transferase</keyword>
<gene>
    <name evidence="17" type="ORF">V5E97_16080</name>
</gene>
<evidence type="ECO:0000256" key="6">
    <source>
        <dbReference type="ARBA" id="ARBA00022490"/>
    </source>
</evidence>
<dbReference type="GO" id="GO:0005737">
    <property type="term" value="C:cytoplasm"/>
    <property type="evidence" value="ECO:0007669"/>
    <property type="project" value="UniProtKB-SubCell"/>
</dbReference>
<feature type="domain" description="Cobalamin adenosyltransferase-like" evidence="16">
    <location>
        <begin position="3"/>
        <end position="168"/>
    </location>
</feature>
<evidence type="ECO:0000256" key="14">
    <source>
        <dbReference type="ARBA" id="ARBA00048692"/>
    </source>
</evidence>
<evidence type="ECO:0000256" key="5">
    <source>
        <dbReference type="ARBA" id="ARBA00020963"/>
    </source>
</evidence>
<evidence type="ECO:0000256" key="7">
    <source>
        <dbReference type="ARBA" id="ARBA00022679"/>
    </source>
</evidence>
<evidence type="ECO:0000256" key="10">
    <source>
        <dbReference type="ARBA" id="ARBA00031529"/>
    </source>
</evidence>